<protein>
    <recommendedName>
        <fullName evidence="4">SHS2 domain-containing protein</fullName>
    </recommendedName>
</protein>
<evidence type="ECO:0008006" key="4">
    <source>
        <dbReference type="Google" id="ProtNLM"/>
    </source>
</evidence>
<comment type="caution">
    <text evidence="2">The sequence shown here is derived from an EMBL/GenBank/DDBJ whole genome shotgun (WGS) entry which is preliminary data.</text>
</comment>
<dbReference type="Pfam" id="PF11104">
    <property type="entry name" value="PilM_2"/>
    <property type="match status" value="1"/>
</dbReference>
<gene>
    <name evidence="2" type="ORF">A3D99_05305</name>
</gene>
<dbReference type="PANTHER" id="PTHR32432:SF3">
    <property type="entry name" value="ETHANOLAMINE UTILIZATION PROTEIN EUTJ"/>
    <property type="match status" value="1"/>
</dbReference>
<accession>A0A1G1X3Y0</accession>
<proteinExistence type="inferred from homology"/>
<organism evidence="2 3">
    <name type="scientific">Candidatus Andersenbacteria bacterium RIFCSPHIGHO2_12_FULL_45_11</name>
    <dbReference type="NCBI Taxonomy" id="1797281"/>
    <lineage>
        <taxon>Bacteria</taxon>
        <taxon>Candidatus Anderseniibacteriota</taxon>
    </lineage>
</organism>
<dbReference type="PROSITE" id="PS00297">
    <property type="entry name" value="HSP70_1"/>
    <property type="match status" value="1"/>
</dbReference>
<dbReference type="InterPro" id="IPR005883">
    <property type="entry name" value="PilM"/>
</dbReference>
<dbReference type="InterPro" id="IPR050696">
    <property type="entry name" value="FtsA/MreB"/>
</dbReference>
<dbReference type="AlphaFoldDB" id="A0A1G1X3Y0"/>
<comment type="similarity">
    <text evidence="1">Belongs to the heat shock protein 70 family.</text>
</comment>
<dbReference type="InterPro" id="IPR043129">
    <property type="entry name" value="ATPase_NBD"/>
</dbReference>
<evidence type="ECO:0000313" key="3">
    <source>
        <dbReference type="Proteomes" id="UP000177528"/>
    </source>
</evidence>
<sequence length="370" mass="39611">MAFFGSPTSYIGVDLGTSTSKIVELVDRRRRIELTTYAESNMRNLLVNPPNGDADAISRTAEILHQMMERAGTVADSAVAALPGGVVFSTVLMMPRIPDSEMEKAVRFAARDVVPADIDEMVLGWSRVGSGPHMTTDHADAALSADTEKTAASPDGPMPVFITAAPKDIVSRYIAVFENMQITLLALEVETFPLVRSLVHSADASTLVVDIGSRATTFHIIDGGTPRVSHTIDFGGYDITSAVAQSLGIAEGDAELRKVEHGLLAEQDDAARSAIESAVVRQAEKAKDLLNLYEQKEHKRITKAVLIGGGANLQGLSEYWSRTVGVQTTVGNPWKGLAYSQKLEDVLTEIGPRFGVAVGLALRGFAHVPS</sequence>
<dbReference type="SUPFAM" id="SSF53067">
    <property type="entry name" value="Actin-like ATPase domain"/>
    <property type="match status" value="2"/>
</dbReference>
<dbReference type="EMBL" id="MHHR01000011">
    <property type="protein sequence ID" value="OGY34722.1"/>
    <property type="molecule type" value="Genomic_DNA"/>
</dbReference>
<dbReference type="InterPro" id="IPR018181">
    <property type="entry name" value="Heat_shock_70_CS"/>
</dbReference>
<dbReference type="Proteomes" id="UP000177528">
    <property type="component" value="Unassembled WGS sequence"/>
</dbReference>
<dbReference type="Gene3D" id="3.30.1490.300">
    <property type="match status" value="1"/>
</dbReference>
<name>A0A1G1X3Y0_9BACT</name>
<dbReference type="PANTHER" id="PTHR32432">
    <property type="entry name" value="CELL DIVISION PROTEIN FTSA-RELATED"/>
    <property type="match status" value="1"/>
</dbReference>
<evidence type="ECO:0000313" key="2">
    <source>
        <dbReference type="EMBL" id="OGY34722.1"/>
    </source>
</evidence>
<dbReference type="Gene3D" id="3.30.420.40">
    <property type="match status" value="2"/>
</dbReference>
<dbReference type="CDD" id="cd24049">
    <property type="entry name" value="ASKHA_NBD_PilM"/>
    <property type="match status" value="1"/>
</dbReference>
<reference evidence="2 3" key="1">
    <citation type="journal article" date="2016" name="Nat. Commun.">
        <title>Thousands of microbial genomes shed light on interconnected biogeochemical processes in an aquifer system.</title>
        <authorList>
            <person name="Anantharaman K."/>
            <person name="Brown C.T."/>
            <person name="Hug L.A."/>
            <person name="Sharon I."/>
            <person name="Castelle C.J."/>
            <person name="Probst A.J."/>
            <person name="Thomas B.C."/>
            <person name="Singh A."/>
            <person name="Wilkins M.J."/>
            <person name="Karaoz U."/>
            <person name="Brodie E.L."/>
            <person name="Williams K.H."/>
            <person name="Hubbard S.S."/>
            <person name="Banfield J.F."/>
        </authorList>
    </citation>
    <scope>NUCLEOTIDE SEQUENCE [LARGE SCALE GENOMIC DNA]</scope>
</reference>
<evidence type="ECO:0000256" key="1">
    <source>
        <dbReference type="ARBA" id="ARBA00007381"/>
    </source>
</evidence>
<dbReference type="PIRSF" id="PIRSF019169">
    <property type="entry name" value="PilM"/>
    <property type="match status" value="1"/>
</dbReference>